<feature type="transmembrane region" description="Helical" evidence="1">
    <location>
        <begin position="100"/>
        <end position="123"/>
    </location>
</feature>
<keyword evidence="1" id="KW-0472">Membrane</keyword>
<feature type="transmembrane region" description="Helical" evidence="1">
    <location>
        <begin position="224"/>
        <end position="245"/>
    </location>
</feature>
<sequence>MSDSQNGSSLERSIYYGIIFKAILFGIDFYMYFHSVYLFLVAGGSGRSHSRRLYVVVGGTLLALLTISTFVNVVFAEFMWIDHRGIVGGPLGYLDANSAVWWQTLGTVASQMCFLIGDALLLYRCYIIWNSTFSIIVCPLLLYLGALGEAMAILLTVQSAIPGSNFFRGKTVDFGVPWVSLSVALNSIVTILIVIRILKVRRQLKAALGPTEVLSDTVKMYTGILALLVESVLPYSLFGVIFAITYGRNMDVAPGFLFIWGTFGAMSPQIIIFRVALGQGWTQQMASQLSSIMFTASGDSEQTESTCVVSGSQKEKV</sequence>
<feature type="transmembrane region" description="Helical" evidence="1">
    <location>
        <begin position="53"/>
        <end position="80"/>
    </location>
</feature>
<evidence type="ECO:0000313" key="3">
    <source>
        <dbReference type="Proteomes" id="UP000219338"/>
    </source>
</evidence>
<gene>
    <name evidence="2" type="ORF">ARMOST_15453</name>
</gene>
<dbReference type="OrthoDB" id="3351617at2759"/>
<evidence type="ECO:0000313" key="2">
    <source>
        <dbReference type="EMBL" id="SJL12036.1"/>
    </source>
</evidence>
<feature type="transmembrane region" description="Helical" evidence="1">
    <location>
        <begin position="257"/>
        <end position="277"/>
    </location>
</feature>
<evidence type="ECO:0000256" key="1">
    <source>
        <dbReference type="SAM" id="Phobius"/>
    </source>
</evidence>
<dbReference type="AlphaFoldDB" id="A0A284RTE9"/>
<accession>A0A284RTE9</accession>
<keyword evidence="1" id="KW-0812">Transmembrane</keyword>
<dbReference type="STRING" id="47428.A0A284RTE9"/>
<keyword evidence="3" id="KW-1185">Reference proteome</keyword>
<feature type="transmembrane region" description="Helical" evidence="1">
    <location>
        <begin position="175"/>
        <end position="195"/>
    </location>
</feature>
<reference evidence="3" key="1">
    <citation type="journal article" date="2017" name="Nat. Ecol. Evol.">
        <title>Genome expansion and lineage-specific genetic innovations in the forest pathogenic fungi Armillaria.</title>
        <authorList>
            <person name="Sipos G."/>
            <person name="Prasanna A.N."/>
            <person name="Walter M.C."/>
            <person name="O'Connor E."/>
            <person name="Balint B."/>
            <person name="Krizsan K."/>
            <person name="Kiss B."/>
            <person name="Hess J."/>
            <person name="Varga T."/>
            <person name="Slot J."/>
            <person name="Riley R."/>
            <person name="Boka B."/>
            <person name="Rigling D."/>
            <person name="Barry K."/>
            <person name="Lee J."/>
            <person name="Mihaltcheva S."/>
            <person name="LaButti K."/>
            <person name="Lipzen A."/>
            <person name="Waldron R."/>
            <person name="Moloney N.M."/>
            <person name="Sperisen C."/>
            <person name="Kredics L."/>
            <person name="Vagvoelgyi C."/>
            <person name="Patrignani A."/>
            <person name="Fitzpatrick D."/>
            <person name="Nagy I."/>
            <person name="Doyle S."/>
            <person name="Anderson J.B."/>
            <person name="Grigoriev I.V."/>
            <person name="Gueldener U."/>
            <person name="Muensterkoetter M."/>
            <person name="Nagy L.G."/>
        </authorList>
    </citation>
    <scope>NUCLEOTIDE SEQUENCE [LARGE SCALE GENOMIC DNA]</scope>
    <source>
        <strain evidence="3">C18/9</strain>
    </source>
</reference>
<dbReference type="EMBL" id="FUEG01000016">
    <property type="protein sequence ID" value="SJL12036.1"/>
    <property type="molecule type" value="Genomic_DNA"/>
</dbReference>
<organism evidence="2 3">
    <name type="scientific">Armillaria ostoyae</name>
    <name type="common">Armillaria root rot fungus</name>
    <dbReference type="NCBI Taxonomy" id="47428"/>
    <lineage>
        <taxon>Eukaryota</taxon>
        <taxon>Fungi</taxon>
        <taxon>Dikarya</taxon>
        <taxon>Basidiomycota</taxon>
        <taxon>Agaricomycotina</taxon>
        <taxon>Agaricomycetes</taxon>
        <taxon>Agaricomycetidae</taxon>
        <taxon>Agaricales</taxon>
        <taxon>Marasmiineae</taxon>
        <taxon>Physalacriaceae</taxon>
        <taxon>Armillaria</taxon>
    </lineage>
</organism>
<dbReference type="Proteomes" id="UP000219338">
    <property type="component" value="Unassembled WGS sequence"/>
</dbReference>
<protein>
    <recommendedName>
        <fullName evidence="4">G protein-coupled receptor</fullName>
    </recommendedName>
</protein>
<proteinExistence type="predicted"/>
<name>A0A284RTE9_ARMOS</name>
<dbReference type="OMA" id="EHAYYIG"/>
<keyword evidence="1" id="KW-1133">Transmembrane helix</keyword>
<evidence type="ECO:0008006" key="4">
    <source>
        <dbReference type="Google" id="ProtNLM"/>
    </source>
</evidence>
<feature type="transmembrane region" description="Helical" evidence="1">
    <location>
        <begin position="14"/>
        <end position="41"/>
    </location>
</feature>
<feature type="transmembrane region" description="Helical" evidence="1">
    <location>
        <begin position="135"/>
        <end position="155"/>
    </location>
</feature>